<dbReference type="NCBIfam" id="NF007365">
    <property type="entry name" value="PRK09862.1"/>
    <property type="match status" value="1"/>
</dbReference>
<dbReference type="InterPro" id="IPR027417">
    <property type="entry name" value="P-loop_NTPase"/>
</dbReference>
<dbReference type="Gene3D" id="3.40.50.300">
    <property type="entry name" value="P-loop containing nucleotide triphosphate hydrolases"/>
    <property type="match status" value="1"/>
</dbReference>
<dbReference type="PRINTS" id="PR01657">
    <property type="entry name" value="MCMFAMILY"/>
</dbReference>
<dbReference type="InterPro" id="IPR045006">
    <property type="entry name" value="CHLI-like"/>
</dbReference>
<dbReference type="SUPFAM" id="SSF54211">
    <property type="entry name" value="Ribosomal protein S5 domain 2-like"/>
    <property type="match status" value="1"/>
</dbReference>
<feature type="domain" description="MCM C-terminal AAA(+) ATPase" evidence="4">
    <location>
        <begin position="291"/>
        <end position="384"/>
    </location>
</feature>
<name>A0A2V4DX27_9GAMM</name>
<dbReference type="RefSeq" id="WP_110422555.1">
    <property type="nucleotide sequence ID" value="NZ_QGLP01000004.1"/>
</dbReference>
<dbReference type="GO" id="GO:0005524">
    <property type="term" value="F:ATP binding"/>
    <property type="evidence" value="ECO:0007669"/>
    <property type="project" value="UniProtKB-KW"/>
</dbReference>
<proteinExistence type="inferred from homology"/>
<dbReference type="InterPro" id="IPR003593">
    <property type="entry name" value="AAA+_ATPase"/>
</dbReference>
<dbReference type="Proteomes" id="UP000247483">
    <property type="component" value="Unassembled WGS sequence"/>
</dbReference>
<dbReference type="SMART" id="SM00382">
    <property type="entry name" value="AAA"/>
    <property type="match status" value="1"/>
</dbReference>
<reference evidence="5 6" key="1">
    <citation type="submission" date="2018-05" db="EMBL/GenBank/DDBJ databases">
        <title>Reference genomes for bee gut microbiota database.</title>
        <authorList>
            <person name="Ellegaard K.M."/>
        </authorList>
    </citation>
    <scope>NUCLEOTIDE SEQUENCE [LARGE SCALE GENOMIC DNA]</scope>
    <source>
        <strain evidence="5 6">ESL0177</strain>
    </source>
</reference>
<dbReference type="InterPro" id="IPR014721">
    <property type="entry name" value="Ribsml_uS5_D2-typ_fold_subgr"/>
</dbReference>
<evidence type="ECO:0000256" key="1">
    <source>
        <dbReference type="ARBA" id="ARBA00006354"/>
    </source>
</evidence>
<evidence type="ECO:0000313" key="6">
    <source>
        <dbReference type="Proteomes" id="UP000247483"/>
    </source>
</evidence>
<dbReference type="SUPFAM" id="SSF52540">
    <property type="entry name" value="P-loop containing nucleoside triphosphate hydrolases"/>
    <property type="match status" value="1"/>
</dbReference>
<dbReference type="Gene3D" id="3.30.230.10">
    <property type="match status" value="1"/>
</dbReference>
<dbReference type="InterPro" id="IPR000523">
    <property type="entry name" value="Mg_chelatse_chII-like_cat_dom"/>
</dbReference>
<dbReference type="AlphaFoldDB" id="A0A2V4DX27"/>
<protein>
    <submittedName>
        <fullName evidence="5">ATP-dependent protease</fullName>
    </submittedName>
</protein>
<keyword evidence="3" id="KW-0067">ATP-binding</keyword>
<dbReference type="Pfam" id="PF13335">
    <property type="entry name" value="Mg_chelatase_C"/>
    <property type="match status" value="1"/>
</dbReference>
<keyword evidence="5" id="KW-0378">Hydrolase</keyword>
<dbReference type="InterPro" id="IPR001208">
    <property type="entry name" value="MCM_dom"/>
</dbReference>
<dbReference type="NCBIfam" id="TIGR00368">
    <property type="entry name" value="YifB family Mg chelatase-like AAA ATPase"/>
    <property type="match status" value="1"/>
</dbReference>
<evidence type="ECO:0000259" key="4">
    <source>
        <dbReference type="PROSITE" id="PS50051"/>
    </source>
</evidence>
<dbReference type="Pfam" id="PF01078">
    <property type="entry name" value="Mg_chelatase"/>
    <property type="match status" value="1"/>
</dbReference>
<organism evidence="5 6">
    <name type="scientific">Gilliamella apicola</name>
    <dbReference type="NCBI Taxonomy" id="1196095"/>
    <lineage>
        <taxon>Bacteria</taxon>
        <taxon>Pseudomonadati</taxon>
        <taxon>Pseudomonadota</taxon>
        <taxon>Gammaproteobacteria</taxon>
        <taxon>Orbales</taxon>
        <taxon>Orbaceae</taxon>
        <taxon>Gilliamella</taxon>
    </lineage>
</organism>
<sequence length="509" mass="56229">MSLAIIYTRASIGIQAPQINVEVHISNGLPGFVLVGLPEATVKESKDRVRSAIINSGFTFPAKKITVNLSPADLPKEGSRFDLPIAIAILAATEQIPNDHLAEYEFLGELALSGEIKAVKGAIPAALSSKKNNRTLIISSENQSEISLIHHNNTLITHNLLELCQYLYNEITLPSVEYREYKDGDEDNQHVNLQDIIGQEHAKRALEIAAAGGHNLLLIGPPGTGKTMLATRLTSLLPPLSDDEALESAAITSLVSTNGSIQNWRIRPFRAPHHSASTAALVGGGSIPRPGEISLAHNGVLFLDELPEFNRKVLDALREPIESGEIVISRANAKIKFPAKFQLIAAMNPSPTGHYQGTHNRTTPQQIIRYLNRLSGPFLDRFDISIEVPLLPKGTLSQKVTMTESTDKVKKRVIDARKIQMIRNKKLNSQLSPREIQIYCLLTDEDNDYLEQALIKLGLSARAWHRILKVSRTIADLDCTKNIERKHISEALSYRSMDRLLIQMHKNIG</sequence>
<keyword evidence="2" id="KW-0547">Nucleotide-binding</keyword>
<dbReference type="PANTHER" id="PTHR32039:SF7">
    <property type="entry name" value="COMPETENCE PROTEIN COMM"/>
    <property type="match status" value="1"/>
</dbReference>
<dbReference type="InterPro" id="IPR004482">
    <property type="entry name" value="Mg_chelat-rel"/>
</dbReference>
<dbReference type="GO" id="GO:0006508">
    <property type="term" value="P:proteolysis"/>
    <property type="evidence" value="ECO:0007669"/>
    <property type="project" value="UniProtKB-KW"/>
</dbReference>
<comment type="similarity">
    <text evidence="1">Belongs to the Mg-chelatase subunits D/I family. ComM subfamily.</text>
</comment>
<comment type="caution">
    <text evidence="5">The sequence shown here is derived from an EMBL/GenBank/DDBJ whole genome shotgun (WGS) entry which is preliminary data.</text>
</comment>
<keyword evidence="5" id="KW-0645">Protease</keyword>
<dbReference type="GO" id="GO:0008233">
    <property type="term" value="F:peptidase activity"/>
    <property type="evidence" value="ECO:0007669"/>
    <property type="project" value="UniProtKB-KW"/>
</dbReference>
<dbReference type="InterPro" id="IPR020568">
    <property type="entry name" value="Ribosomal_Su5_D2-typ_SF"/>
</dbReference>
<evidence type="ECO:0000256" key="3">
    <source>
        <dbReference type="ARBA" id="ARBA00022840"/>
    </source>
</evidence>
<evidence type="ECO:0000313" key="5">
    <source>
        <dbReference type="EMBL" id="PXZ05400.1"/>
    </source>
</evidence>
<dbReference type="PROSITE" id="PS50051">
    <property type="entry name" value="MCM_2"/>
    <property type="match status" value="1"/>
</dbReference>
<gene>
    <name evidence="5" type="ORF">DKK79_01535</name>
</gene>
<accession>A0A2V4DX27</accession>
<dbReference type="InterPro" id="IPR025158">
    <property type="entry name" value="Mg_chelat-rel_C"/>
</dbReference>
<dbReference type="Pfam" id="PF13541">
    <property type="entry name" value="ChlI"/>
    <property type="match status" value="1"/>
</dbReference>
<evidence type="ECO:0000256" key="2">
    <source>
        <dbReference type="ARBA" id="ARBA00022741"/>
    </source>
</evidence>
<dbReference type="PANTHER" id="PTHR32039">
    <property type="entry name" value="MAGNESIUM-CHELATASE SUBUNIT CHLI"/>
    <property type="match status" value="1"/>
</dbReference>
<dbReference type="EMBL" id="QGLP01000004">
    <property type="protein sequence ID" value="PXZ05400.1"/>
    <property type="molecule type" value="Genomic_DNA"/>
</dbReference>
<dbReference type="GO" id="GO:0003677">
    <property type="term" value="F:DNA binding"/>
    <property type="evidence" value="ECO:0007669"/>
    <property type="project" value="InterPro"/>
</dbReference>